<dbReference type="InterPro" id="IPR013693">
    <property type="entry name" value="SpoIID/LytB_N"/>
</dbReference>
<gene>
    <name evidence="2" type="ORF">EV03_1048</name>
</gene>
<organism evidence="2 3">
    <name type="scientific">Prochlorococcus marinus str. PAC1</name>
    <dbReference type="NCBI Taxonomy" id="59924"/>
    <lineage>
        <taxon>Bacteria</taxon>
        <taxon>Bacillati</taxon>
        <taxon>Cyanobacteriota</taxon>
        <taxon>Cyanophyceae</taxon>
        <taxon>Synechococcales</taxon>
        <taxon>Prochlorococcaceae</taxon>
        <taxon>Prochlorococcus</taxon>
    </lineage>
</organism>
<dbReference type="AlphaFoldDB" id="A0A0A2C4Y0"/>
<evidence type="ECO:0000313" key="2">
    <source>
        <dbReference type="EMBL" id="KGG20547.1"/>
    </source>
</evidence>
<name>A0A0A2C4Y0_PROMR</name>
<dbReference type="EMBL" id="JNAX01000011">
    <property type="protein sequence ID" value="KGG20547.1"/>
    <property type="molecule type" value="Genomic_DNA"/>
</dbReference>
<comment type="caution">
    <text evidence="2">The sequence shown here is derived from an EMBL/GenBank/DDBJ whole genome shotgun (WGS) entry which is preliminary data.</text>
</comment>
<sequence length="517" mass="57713">MIKSYLQAQKSFFVFGLLLLIGVPYSKQVSNANSRYVKLFGTHQALPETPLISSEKNVLLVGIQPYLGKEIINDHKSPSLRLVSNGRNLILKDADGVIRKAKEINIGWRAQQLLNPKVFVRHKIGPFASFESAERLANDLKDKGIESTIAHPLDWEVWVSGDIKMPPAIKSNYQKIKVSKTVSPYLYVNKGKISLKGPISLEAPDGLRWEQGVYLGPFSIQLDAYGSWTLVEHVPIERYLSGVVPYEIGASSPEAALEAQAVLARTWAMANSHRFKVDGYNLCSDTQCQVYKDPSNANLKIKTAIKKTTGQILTWSQKPINTVYHATNGGVMASVDEAWSINQVPYLQMRLDGPKQWTRSVDLPLSNEKYLKSFLFSKSEAFGSDHPLFRWERTIDSSQISQQLNQAQKVGSSFYPNKIEVVRRGSSGRVTSLKIYGKTGSEVLLKLDEIRSVLRELPSTLFVVKEIKEGKWLFSGGGFGHGAGMSQSGAIELAKKGWTTKQILSHYYPKTKYGFLP</sequence>
<dbReference type="GO" id="GO:0030435">
    <property type="term" value="P:sporulation resulting in formation of a cellular spore"/>
    <property type="evidence" value="ECO:0007669"/>
    <property type="project" value="InterPro"/>
</dbReference>
<accession>A0A0A2C4Y0</accession>
<protein>
    <submittedName>
        <fullName evidence="2">Putative amidase enhancer</fullName>
    </submittedName>
</protein>
<evidence type="ECO:0000313" key="3">
    <source>
        <dbReference type="Proteomes" id="UP000030392"/>
    </source>
</evidence>
<dbReference type="Proteomes" id="UP000030392">
    <property type="component" value="Unassembled WGS sequence"/>
</dbReference>
<dbReference type="Pfam" id="PF08486">
    <property type="entry name" value="SpoIID"/>
    <property type="match status" value="1"/>
</dbReference>
<dbReference type="NCBIfam" id="TIGR02669">
    <property type="entry name" value="SpoIID_LytB"/>
    <property type="match status" value="1"/>
</dbReference>
<reference evidence="3" key="1">
    <citation type="journal article" date="2014" name="Sci. Data">
        <title>Genomes of diverse isolates of the marine cyanobacterium Prochlorococcus.</title>
        <authorList>
            <person name="Biller S."/>
            <person name="Berube P."/>
            <person name="Thompson J."/>
            <person name="Kelly L."/>
            <person name="Roggensack S."/>
            <person name="Awad L."/>
            <person name="Roache-Johnson K."/>
            <person name="Ding H."/>
            <person name="Giovannoni S.J."/>
            <person name="Moore L.R."/>
            <person name="Chisholm S.W."/>
        </authorList>
    </citation>
    <scope>NUCLEOTIDE SEQUENCE [LARGE SCALE GENOMIC DNA]</scope>
    <source>
        <strain evidence="3">PAC1</strain>
    </source>
</reference>
<proteinExistence type="predicted"/>
<feature type="domain" description="Sporulation stage II protein D amidase enhancer LytB N-terminal" evidence="1">
    <location>
        <begin position="226"/>
        <end position="315"/>
    </location>
</feature>
<dbReference type="RefSeq" id="WP_036905877.1">
    <property type="nucleotide sequence ID" value="NZ_CP138967.1"/>
</dbReference>
<dbReference type="InterPro" id="IPR013486">
    <property type="entry name" value="SpoIID/LytB"/>
</dbReference>
<evidence type="ECO:0000259" key="1">
    <source>
        <dbReference type="Pfam" id="PF08486"/>
    </source>
</evidence>